<keyword evidence="2" id="KW-1185">Reference proteome</keyword>
<dbReference type="Proteomes" id="UP001213623">
    <property type="component" value="Chromosome 1"/>
</dbReference>
<dbReference type="SUPFAM" id="SSF53335">
    <property type="entry name" value="S-adenosyl-L-methionine-dependent methyltransferases"/>
    <property type="match status" value="1"/>
</dbReference>
<gene>
    <name evidence="1" type="ORF">MNAN1_000011</name>
</gene>
<dbReference type="AlphaFoldDB" id="A0AAF0EHY1"/>
<dbReference type="EMBL" id="CP119892">
    <property type="protein sequence ID" value="WFD25049.1"/>
    <property type="molecule type" value="Genomic_DNA"/>
</dbReference>
<evidence type="ECO:0000313" key="1">
    <source>
        <dbReference type="EMBL" id="WFD25049.1"/>
    </source>
</evidence>
<accession>A0AAF0EHY1</accession>
<organism evidence="1 2">
    <name type="scientific">Malassezia nana</name>
    <dbReference type="NCBI Taxonomy" id="180528"/>
    <lineage>
        <taxon>Eukaryota</taxon>
        <taxon>Fungi</taxon>
        <taxon>Dikarya</taxon>
        <taxon>Basidiomycota</taxon>
        <taxon>Ustilaginomycotina</taxon>
        <taxon>Malasseziomycetes</taxon>
        <taxon>Malasseziales</taxon>
        <taxon>Malasseziaceae</taxon>
        <taxon>Malassezia</taxon>
    </lineage>
</organism>
<reference evidence="1" key="1">
    <citation type="submission" date="2023-03" db="EMBL/GenBank/DDBJ databases">
        <title>Mating type loci evolution in Malassezia.</title>
        <authorList>
            <person name="Coelho M.A."/>
        </authorList>
    </citation>
    <scope>NUCLEOTIDE SEQUENCE</scope>
    <source>
        <strain evidence="1">CBS 9557</strain>
    </source>
</reference>
<protein>
    <submittedName>
        <fullName evidence="1">Uncharacterized protein</fullName>
    </submittedName>
</protein>
<evidence type="ECO:0000313" key="2">
    <source>
        <dbReference type="Proteomes" id="UP001213623"/>
    </source>
</evidence>
<proteinExistence type="predicted"/>
<name>A0AAF0EHY1_9BASI</name>
<dbReference type="Gene3D" id="3.40.50.150">
    <property type="entry name" value="Vaccinia Virus protein VP39"/>
    <property type="match status" value="1"/>
</dbReference>
<sequence length="421" mass="47607">MPVMIAEYGCMNSRAIHLLRMVLEQLTAIAFAVKPGSMAISESQNSVSTPSHRATMTGLVKETADTINFVVLHEDMTNSDFRWFQQVLDTHPESYLDPMWQSSQTPSLQSAIYNAFVARPFGSRIVPPDSLNVGFSLMDLHWIHSPATDISLPTVAHAELTMSLNARAREFRRGGVFVLAFIARTEETNDESIIERQYSRMNCFQEETDLTNSSRPKLFPAAVSEQDIPIKPSNTSPLSEKPHRDIWTAMSDMIVPCLQRLVSCGMMKIDVARSMLTLPMYPRTASQTLRVLEKFSDIWTLEWSCGLGRSDTHEIVSELGEKVSLESEPDTLRLPQPAWMALKTGKILPSAYNEHVINMFKNLYETHFRVVLRERGKLNKGAVEFILDSLWDVLRSRMGDPQTCPLADCELEVQLIALRRL</sequence>
<dbReference type="InterPro" id="IPR029063">
    <property type="entry name" value="SAM-dependent_MTases_sf"/>
</dbReference>